<sequence>MYALKFLSKLELGRDYAVMPLEGLWWADDPSTFTSARDKSRWDWTVMILVPDWLTPDHLDAARAKVRAKGGAPVLDEVRRERLDEGRCVQTLHVAPA</sequence>
<protein>
    <submittedName>
        <fullName evidence="1">Uncharacterized protein</fullName>
    </submittedName>
</protein>
<accession>A0A5P9Q6G1</accession>
<name>A0A5P9Q6G1_9MICO</name>
<evidence type="ECO:0000313" key="1">
    <source>
        <dbReference type="EMBL" id="QFU96994.1"/>
    </source>
</evidence>
<proteinExistence type="predicted"/>
<dbReference type="AlphaFoldDB" id="A0A5P9Q6G1"/>
<dbReference type="InterPro" id="IPR011256">
    <property type="entry name" value="Reg_factor_effector_dom_sf"/>
</dbReference>
<organism evidence="1 2">
    <name type="scientific">Luteimicrobium xylanilyticum</name>
    <dbReference type="NCBI Taxonomy" id="1133546"/>
    <lineage>
        <taxon>Bacteria</taxon>
        <taxon>Bacillati</taxon>
        <taxon>Actinomycetota</taxon>
        <taxon>Actinomycetes</taxon>
        <taxon>Micrococcales</taxon>
        <taxon>Luteimicrobium</taxon>
    </lineage>
</organism>
<dbReference type="KEGG" id="lxl:KDY119_00487"/>
<keyword evidence="2" id="KW-1185">Reference proteome</keyword>
<dbReference type="Gene3D" id="3.20.80.10">
    <property type="entry name" value="Regulatory factor, effector binding domain"/>
    <property type="match status" value="1"/>
</dbReference>
<gene>
    <name evidence="1" type="ORF">KDY119_00487</name>
</gene>
<reference evidence="1 2" key="1">
    <citation type="submission" date="2019-10" db="EMBL/GenBank/DDBJ databases">
        <title>Genome sequence of Luteimicrobium xylanilyticum HY-24.</title>
        <authorList>
            <person name="Kim D.Y."/>
            <person name="Park H.-Y."/>
        </authorList>
    </citation>
    <scope>NUCLEOTIDE SEQUENCE [LARGE SCALE GENOMIC DNA]</scope>
    <source>
        <strain evidence="1 2">HY-24</strain>
    </source>
</reference>
<dbReference type="EMBL" id="CP045529">
    <property type="protein sequence ID" value="QFU96994.1"/>
    <property type="molecule type" value="Genomic_DNA"/>
</dbReference>
<evidence type="ECO:0000313" key="2">
    <source>
        <dbReference type="Proteomes" id="UP000326702"/>
    </source>
</evidence>
<dbReference type="Proteomes" id="UP000326702">
    <property type="component" value="Chromosome"/>
</dbReference>